<comment type="caution">
    <text evidence="6">The sequence shown here is derived from an EMBL/GenBank/DDBJ whole genome shotgun (WGS) entry which is preliminary data.</text>
</comment>
<sequence length="222" mass="25022">MSRPVVYGADYSVYVRIVRLALEEKGIDYELVPVDIFAADGIPGWYFDHQPFGRIPAFEHDGFRLHETSAITRYVDEAFDGPALQPIEARPRARMNQIIAMLDAYAYRAMVWDVAVERLEKTTPDEALIANGLRQARTTLQALSSLKAEGPWLLGAELTLADLHAAPIIRYFVKVTEGRKLLAEFADIQAWWARIAERPSFAKTEKAGRQSPKGRGTAPHRR</sequence>
<evidence type="ECO:0000313" key="6">
    <source>
        <dbReference type="EMBL" id="CAH2403765.1"/>
    </source>
</evidence>
<reference evidence="6" key="1">
    <citation type="submission" date="2022-03" db="EMBL/GenBank/DDBJ databases">
        <authorList>
            <person name="Brunel B."/>
        </authorList>
    </citation>
    <scope>NUCLEOTIDE SEQUENCE</scope>
    <source>
        <strain evidence="6">STM4922sample</strain>
    </source>
</reference>
<dbReference type="PANTHER" id="PTHR43900">
    <property type="entry name" value="GLUTATHIONE S-TRANSFERASE RHO"/>
    <property type="match status" value="1"/>
</dbReference>
<evidence type="ECO:0000256" key="1">
    <source>
        <dbReference type="ARBA" id="ARBA00012452"/>
    </source>
</evidence>
<dbReference type="CDD" id="cd00299">
    <property type="entry name" value="GST_C_family"/>
    <property type="match status" value="1"/>
</dbReference>
<evidence type="ECO:0000313" key="7">
    <source>
        <dbReference type="Proteomes" id="UP001152604"/>
    </source>
</evidence>
<dbReference type="InterPro" id="IPR036249">
    <property type="entry name" value="Thioredoxin-like_sf"/>
</dbReference>
<dbReference type="EMBL" id="CAKXZS010000025">
    <property type="protein sequence ID" value="CAH2403765.1"/>
    <property type="molecule type" value="Genomic_DNA"/>
</dbReference>
<protein>
    <recommendedName>
        <fullName evidence="1">glutathione transferase</fullName>
        <ecNumber evidence="1">2.5.1.18</ecNumber>
    </recommendedName>
</protein>
<gene>
    <name evidence="6" type="ORF">MES4922_310093</name>
</gene>
<dbReference type="SFLD" id="SFLDG00358">
    <property type="entry name" value="Main_(cytGST)"/>
    <property type="match status" value="1"/>
</dbReference>
<dbReference type="Pfam" id="PF00043">
    <property type="entry name" value="GST_C"/>
    <property type="match status" value="1"/>
</dbReference>
<dbReference type="Gene3D" id="1.20.1050.10">
    <property type="match status" value="1"/>
</dbReference>
<keyword evidence="7" id="KW-1185">Reference proteome</keyword>
<dbReference type="InterPro" id="IPR040079">
    <property type="entry name" value="Glutathione_S-Trfase"/>
</dbReference>
<dbReference type="SUPFAM" id="SSF47616">
    <property type="entry name" value="GST C-terminal domain-like"/>
    <property type="match status" value="1"/>
</dbReference>
<dbReference type="CDD" id="cd03053">
    <property type="entry name" value="GST_N_Phi"/>
    <property type="match status" value="1"/>
</dbReference>
<dbReference type="Proteomes" id="UP001152604">
    <property type="component" value="Unassembled WGS sequence"/>
</dbReference>
<name>A0ABM9E3U0_9HYPH</name>
<dbReference type="Gene3D" id="3.40.30.10">
    <property type="entry name" value="Glutaredoxin"/>
    <property type="match status" value="1"/>
</dbReference>
<evidence type="ECO:0000259" key="5">
    <source>
        <dbReference type="PROSITE" id="PS50405"/>
    </source>
</evidence>
<dbReference type="PROSITE" id="PS50405">
    <property type="entry name" value="GST_CTER"/>
    <property type="match status" value="1"/>
</dbReference>
<keyword evidence="2" id="KW-0808">Transferase</keyword>
<dbReference type="SUPFAM" id="SSF52833">
    <property type="entry name" value="Thioredoxin-like"/>
    <property type="match status" value="1"/>
</dbReference>
<evidence type="ECO:0000256" key="2">
    <source>
        <dbReference type="ARBA" id="ARBA00022679"/>
    </source>
</evidence>
<evidence type="ECO:0000259" key="4">
    <source>
        <dbReference type="PROSITE" id="PS50404"/>
    </source>
</evidence>
<dbReference type="SFLD" id="SFLDS00019">
    <property type="entry name" value="Glutathione_Transferase_(cytos"/>
    <property type="match status" value="1"/>
</dbReference>
<dbReference type="InterPro" id="IPR004045">
    <property type="entry name" value="Glutathione_S-Trfase_N"/>
</dbReference>
<proteinExistence type="predicted"/>
<feature type="domain" description="GST N-terminal" evidence="4">
    <location>
        <begin position="2"/>
        <end position="83"/>
    </location>
</feature>
<dbReference type="PANTHER" id="PTHR43900:SF3">
    <property type="entry name" value="GLUTATHIONE S-TRANSFERASE RHO"/>
    <property type="match status" value="1"/>
</dbReference>
<dbReference type="InterPro" id="IPR004046">
    <property type="entry name" value="GST_C"/>
</dbReference>
<evidence type="ECO:0000256" key="3">
    <source>
        <dbReference type="SAM" id="MobiDB-lite"/>
    </source>
</evidence>
<dbReference type="PROSITE" id="PS50404">
    <property type="entry name" value="GST_NTER"/>
    <property type="match status" value="1"/>
</dbReference>
<dbReference type="EC" id="2.5.1.18" evidence="1"/>
<dbReference type="RefSeq" id="WP_254026624.1">
    <property type="nucleotide sequence ID" value="NZ_CAKXZS010000025.1"/>
</dbReference>
<dbReference type="InterPro" id="IPR010987">
    <property type="entry name" value="Glutathione-S-Trfase_C-like"/>
</dbReference>
<dbReference type="InterPro" id="IPR036282">
    <property type="entry name" value="Glutathione-S-Trfase_C_sf"/>
</dbReference>
<feature type="domain" description="GST C-terminal" evidence="5">
    <location>
        <begin position="88"/>
        <end position="215"/>
    </location>
</feature>
<dbReference type="Pfam" id="PF13417">
    <property type="entry name" value="GST_N_3"/>
    <property type="match status" value="1"/>
</dbReference>
<feature type="region of interest" description="Disordered" evidence="3">
    <location>
        <begin position="202"/>
        <end position="222"/>
    </location>
</feature>
<organism evidence="6 7">
    <name type="scientific">Mesorhizobium ventifaucium</name>
    <dbReference type="NCBI Taxonomy" id="666020"/>
    <lineage>
        <taxon>Bacteria</taxon>
        <taxon>Pseudomonadati</taxon>
        <taxon>Pseudomonadota</taxon>
        <taxon>Alphaproteobacteria</taxon>
        <taxon>Hyphomicrobiales</taxon>
        <taxon>Phyllobacteriaceae</taxon>
        <taxon>Mesorhizobium</taxon>
    </lineage>
</organism>
<accession>A0ABM9E3U0</accession>